<dbReference type="InterPro" id="IPR036452">
    <property type="entry name" value="Ribo_hydro-like"/>
</dbReference>
<dbReference type="AlphaFoldDB" id="A0A7D8UTG8"/>
<feature type="compositionally biased region" description="Basic and acidic residues" evidence="1">
    <location>
        <begin position="15"/>
        <end position="26"/>
    </location>
</feature>
<evidence type="ECO:0000313" key="2">
    <source>
        <dbReference type="EMBL" id="TVY54590.1"/>
    </source>
</evidence>
<dbReference type="Proteomes" id="UP000481288">
    <property type="component" value="Unassembled WGS sequence"/>
</dbReference>
<sequence length="432" mass="47244">MAGPSMKYPSTMGKDNSEYKSTDSRIPKGLRYGEGLVYHELLQVANQRKATGVPPPQVVVITDIMKDVDDLVAMVLLKDLHRLGLIALKGFVANLKPARTRALAAKGALNTLGLSNIPVGVGSDAEVIDVGKPPHKIREYEFDMCPFMAPKQTHLEDGSDLLTRLCKDAKRTGKKLTFLLISGLRDINKFAKAHPDLLAATAEKFVLQGGYRVDEKGGDLIAAEDAANNSFDIVAAREFHHYMAKRAIPSVSFTKVAAFATDIPEQLMIDLEETGHPVGKYLRKAQVFMDVAFYESSCSPDPTKRFRPFMDQKWYLMNKSNYYQTPHPEGEPLPVGDEVIKYFTKLVAYDALAALAAGGDDILKQLSISRPNHGKKLHQVIGVVEITKAQADPKKGIKAQAGDTGGINGKPMAQAIRSLVRGSLLACQQNIS</sequence>
<dbReference type="GO" id="GO:0016799">
    <property type="term" value="F:hydrolase activity, hydrolyzing N-glycosyl compounds"/>
    <property type="evidence" value="ECO:0007669"/>
    <property type="project" value="InterPro"/>
</dbReference>
<evidence type="ECO:0000313" key="3">
    <source>
        <dbReference type="Proteomes" id="UP000481288"/>
    </source>
</evidence>
<keyword evidence="3" id="KW-1185">Reference proteome</keyword>
<feature type="region of interest" description="Disordered" evidence="1">
    <location>
        <begin position="1"/>
        <end position="26"/>
    </location>
</feature>
<proteinExistence type="predicted"/>
<evidence type="ECO:0000256" key="1">
    <source>
        <dbReference type="SAM" id="MobiDB-lite"/>
    </source>
</evidence>
<gene>
    <name evidence="2" type="ORF">LCER1_G006320</name>
</gene>
<accession>A0A7D8UTG8</accession>
<comment type="caution">
    <text evidence="2">The sequence shown here is derived from an EMBL/GenBank/DDBJ whole genome shotgun (WGS) entry which is preliminary data.</text>
</comment>
<dbReference type="Gene3D" id="3.90.245.10">
    <property type="entry name" value="Ribonucleoside hydrolase-like"/>
    <property type="match status" value="1"/>
</dbReference>
<protein>
    <recommendedName>
        <fullName evidence="4">Inosine/uridine-preferring nucleoside hydrolase domain-containing protein</fullName>
    </recommendedName>
</protein>
<dbReference type="SUPFAM" id="SSF53590">
    <property type="entry name" value="Nucleoside hydrolase"/>
    <property type="match status" value="1"/>
</dbReference>
<dbReference type="EMBL" id="QGMG01000325">
    <property type="protein sequence ID" value="TVY54590.1"/>
    <property type="molecule type" value="Genomic_DNA"/>
</dbReference>
<organism evidence="2 3">
    <name type="scientific">Lachnellula cervina</name>
    <dbReference type="NCBI Taxonomy" id="1316786"/>
    <lineage>
        <taxon>Eukaryota</taxon>
        <taxon>Fungi</taxon>
        <taxon>Dikarya</taxon>
        <taxon>Ascomycota</taxon>
        <taxon>Pezizomycotina</taxon>
        <taxon>Leotiomycetes</taxon>
        <taxon>Helotiales</taxon>
        <taxon>Lachnaceae</taxon>
        <taxon>Lachnellula</taxon>
    </lineage>
</organism>
<name>A0A7D8UTG8_9HELO</name>
<evidence type="ECO:0008006" key="4">
    <source>
        <dbReference type="Google" id="ProtNLM"/>
    </source>
</evidence>
<reference evidence="2 3" key="1">
    <citation type="submission" date="2018-05" db="EMBL/GenBank/DDBJ databases">
        <title>Whole genome sequencing for identification of molecular markers to develop diagnostic detection tools for the regulated plant pathogen Lachnellula willkommii.</title>
        <authorList>
            <person name="Giroux E."/>
            <person name="Bilodeau G."/>
        </authorList>
    </citation>
    <scope>NUCLEOTIDE SEQUENCE [LARGE SCALE GENOMIC DNA]</scope>
    <source>
        <strain evidence="2 3">CBS 625.97</strain>
    </source>
</reference>
<dbReference type="OrthoDB" id="2564527at2759"/>